<comment type="caution">
    <text evidence="8">The sequence shown here is derived from an EMBL/GenBank/DDBJ whole genome shotgun (WGS) entry which is preliminary data.</text>
</comment>
<evidence type="ECO:0000313" key="9">
    <source>
        <dbReference type="Proteomes" id="UP001500483"/>
    </source>
</evidence>
<protein>
    <recommendedName>
        <fullName evidence="7">Cardiolipin synthase N-terminal domain-containing protein</fullName>
    </recommendedName>
</protein>
<keyword evidence="3 6" id="KW-0812">Transmembrane</keyword>
<dbReference type="InterPro" id="IPR027379">
    <property type="entry name" value="CLS_N"/>
</dbReference>
<organism evidence="8 9">
    <name type="scientific">Saccharopolyspora gregorii</name>
    <dbReference type="NCBI Taxonomy" id="33914"/>
    <lineage>
        <taxon>Bacteria</taxon>
        <taxon>Bacillati</taxon>
        <taxon>Actinomycetota</taxon>
        <taxon>Actinomycetes</taxon>
        <taxon>Pseudonocardiales</taxon>
        <taxon>Pseudonocardiaceae</taxon>
        <taxon>Saccharopolyspora</taxon>
    </lineage>
</organism>
<reference evidence="9" key="1">
    <citation type="journal article" date="2019" name="Int. J. Syst. Evol. Microbiol.">
        <title>The Global Catalogue of Microorganisms (GCM) 10K type strain sequencing project: providing services to taxonomists for standard genome sequencing and annotation.</title>
        <authorList>
            <consortium name="The Broad Institute Genomics Platform"/>
            <consortium name="The Broad Institute Genome Sequencing Center for Infectious Disease"/>
            <person name="Wu L."/>
            <person name="Ma J."/>
        </authorList>
    </citation>
    <scope>NUCLEOTIDE SEQUENCE [LARGE SCALE GENOMIC DNA]</scope>
    <source>
        <strain evidence="9">JCM 9687</strain>
    </source>
</reference>
<gene>
    <name evidence="8" type="ORF">GCM10020366_52770</name>
</gene>
<sequence length="71" mass="7735">MSHFDPVAAFLTLFLIGYAIFFITAVTSVLTSGTGCGMTLVWLIVVCVAPILGGLLWFAVGREDARRRLRC</sequence>
<evidence type="ECO:0000256" key="5">
    <source>
        <dbReference type="ARBA" id="ARBA00023136"/>
    </source>
</evidence>
<evidence type="ECO:0000313" key="8">
    <source>
        <dbReference type="EMBL" id="GAA3362917.1"/>
    </source>
</evidence>
<keyword evidence="2" id="KW-1003">Cell membrane</keyword>
<evidence type="ECO:0000259" key="7">
    <source>
        <dbReference type="Pfam" id="PF13396"/>
    </source>
</evidence>
<dbReference type="Proteomes" id="UP001500483">
    <property type="component" value="Unassembled WGS sequence"/>
</dbReference>
<evidence type="ECO:0000256" key="1">
    <source>
        <dbReference type="ARBA" id="ARBA00004651"/>
    </source>
</evidence>
<dbReference type="EMBL" id="BAAAYK010000038">
    <property type="protein sequence ID" value="GAA3362917.1"/>
    <property type="molecule type" value="Genomic_DNA"/>
</dbReference>
<comment type="subcellular location">
    <subcellularLocation>
        <location evidence="1">Cell membrane</location>
        <topology evidence="1">Multi-pass membrane protein</topology>
    </subcellularLocation>
</comment>
<keyword evidence="4 6" id="KW-1133">Transmembrane helix</keyword>
<evidence type="ECO:0000256" key="2">
    <source>
        <dbReference type="ARBA" id="ARBA00022475"/>
    </source>
</evidence>
<evidence type="ECO:0000256" key="3">
    <source>
        <dbReference type="ARBA" id="ARBA00022692"/>
    </source>
</evidence>
<evidence type="ECO:0000256" key="6">
    <source>
        <dbReference type="SAM" id="Phobius"/>
    </source>
</evidence>
<dbReference type="Pfam" id="PF13396">
    <property type="entry name" value="PLDc_N"/>
    <property type="match status" value="1"/>
</dbReference>
<keyword evidence="9" id="KW-1185">Reference proteome</keyword>
<dbReference type="RefSeq" id="WP_224967240.1">
    <property type="nucleotide sequence ID" value="NZ_BAAAYK010000038.1"/>
</dbReference>
<feature type="transmembrane region" description="Helical" evidence="6">
    <location>
        <begin position="7"/>
        <end position="28"/>
    </location>
</feature>
<feature type="transmembrane region" description="Helical" evidence="6">
    <location>
        <begin position="40"/>
        <end position="60"/>
    </location>
</feature>
<keyword evidence="5 6" id="KW-0472">Membrane</keyword>
<proteinExistence type="predicted"/>
<name>A0ABP6RXS8_9PSEU</name>
<accession>A0ABP6RXS8</accession>
<feature type="domain" description="Cardiolipin synthase N-terminal" evidence="7">
    <location>
        <begin position="20"/>
        <end position="62"/>
    </location>
</feature>
<evidence type="ECO:0000256" key="4">
    <source>
        <dbReference type="ARBA" id="ARBA00022989"/>
    </source>
</evidence>